<evidence type="ECO:0000313" key="2">
    <source>
        <dbReference type="Proteomes" id="UP000622552"/>
    </source>
</evidence>
<evidence type="ECO:0000313" key="1">
    <source>
        <dbReference type="EMBL" id="MBG6137594.1"/>
    </source>
</evidence>
<comment type="caution">
    <text evidence="1">The sequence shown here is derived from an EMBL/GenBank/DDBJ whole genome shotgun (WGS) entry which is preliminary data.</text>
</comment>
<gene>
    <name evidence="1" type="ORF">IW245_003788</name>
</gene>
<reference evidence="1" key="1">
    <citation type="submission" date="2020-11" db="EMBL/GenBank/DDBJ databases">
        <title>Sequencing the genomes of 1000 actinobacteria strains.</title>
        <authorList>
            <person name="Klenk H.-P."/>
        </authorList>
    </citation>
    <scope>NUCLEOTIDE SEQUENCE</scope>
    <source>
        <strain evidence="1">DSM 45356</strain>
    </source>
</reference>
<organism evidence="1 2">
    <name type="scientific">Longispora fulva</name>
    <dbReference type="NCBI Taxonomy" id="619741"/>
    <lineage>
        <taxon>Bacteria</taxon>
        <taxon>Bacillati</taxon>
        <taxon>Actinomycetota</taxon>
        <taxon>Actinomycetes</taxon>
        <taxon>Micromonosporales</taxon>
        <taxon>Micromonosporaceae</taxon>
        <taxon>Longispora</taxon>
    </lineage>
</organism>
<accession>A0A8J7GRX2</accession>
<proteinExistence type="predicted"/>
<dbReference type="RefSeq" id="WP_197004444.1">
    <property type="nucleotide sequence ID" value="NZ_BONS01000020.1"/>
</dbReference>
<sequence length="86" mass="9292">MAICEVCGNDYWMSFEVHTVGGNVHVFDSMECAAHRLAPICEHCRCRVLGHGVEVDGRFFCCGHCARSSGLSLGIEIRDAVGAHPG</sequence>
<dbReference type="AlphaFoldDB" id="A0A8J7GRX2"/>
<protein>
    <submittedName>
        <fullName evidence="1">Phage terminase large subunit GpA-like protein</fullName>
    </submittedName>
</protein>
<dbReference type="EMBL" id="JADOUF010000001">
    <property type="protein sequence ID" value="MBG6137594.1"/>
    <property type="molecule type" value="Genomic_DNA"/>
</dbReference>
<keyword evidence="2" id="KW-1185">Reference proteome</keyword>
<dbReference type="Proteomes" id="UP000622552">
    <property type="component" value="Unassembled WGS sequence"/>
</dbReference>
<name>A0A8J7GRX2_9ACTN</name>